<reference evidence="2" key="1">
    <citation type="submission" date="2016-10" db="EMBL/GenBank/DDBJ databases">
        <authorList>
            <person name="Varghese N."/>
            <person name="Submissions S."/>
        </authorList>
    </citation>
    <scope>NUCLEOTIDE SEQUENCE [LARGE SCALE GENOMIC DNA]</scope>
    <source>
        <strain evidence="2">CGMCC 1.6992</strain>
    </source>
</reference>
<evidence type="ECO:0000313" key="2">
    <source>
        <dbReference type="Proteomes" id="UP000199446"/>
    </source>
</evidence>
<dbReference type="Proteomes" id="UP000199446">
    <property type="component" value="Unassembled WGS sequence"/>
</dbReference>
<dbReference type="STRING" id="482827.SAMN04488243_1402"/>
<organism evidence="1 2">
    <name type="scientific">Thermus arciformis</name>
    <dbReference type="NCBI Taxonomy" id="482827"/>
    <lineage>
        <taxon>Bacteria</taxon>
        <taxon>Thermotogati</taxon>
        <taxon>Deinococcota</taxon>
        <taxon>Deinococci</taxon>
        <taxon>Thermales</taxon>
        <taxon>Thermaceae</taxon>
        <taxon>Thermus</taxon>
    </lineage>
</organism>
<proteinExistence type="predicted"/>
<dbReference type="AlphaFoldDB" id="A0A1G7K1W0"/>
<accession>A0A1G7K1W0</accession>
<evidence type="ECO:0000313" key="1">
    <source>
        <dbReference type="EMBL" id="SDF30994.1"/>
    </source>
</evidence>
<gene>
    <name evidence="1" type="ORF">SAMN04488243_1402</name>
</gene>
<sequence length="161" mass="18122">MATADQALAAYNGVYGPSGTSPYWPRDLTYEEYLGQETNLALYHLLTDGGSHYFHQANLHVYAPGRSLVFDWLETLLAKYAAYTDLPLLSPSWGEYGEYALKRYRHFEALRTGSSRVVIDPEGRRVRVEGKPLWVTGILAPGCEVYAGEKRCFLGRGEYGF</sequence>
<protein>
    <submittedName>
        <fullName evidence="1">Uncharacterized protein</fullName>
    </submittedName>
</protein>
<keyword evidence="2" id="KW-1185">Reference proteome</keyword>
<dbReference type="EMBL" id="FNBC01000040">
    <property type="protein sequence ID" value="SDF30994.1"/>
    <property type="molecule type" value="Genomic_DNA"/>
</dbReference>
<name>A0A1G7K1W0_9DEIN</name>